<name>A0A166EME5_DAUCS</name>
<reference evidence="1" key="2">
    <citation type="submission" date="2022-03" db="EMBL/GenBank/DDBJ databases">
        <title>Draft title - Genomic analysis of global carrot germplasm unveils the trajectory of domestication and the origin of high carotenoid orange carrot.</title>
        <authorList>
            <person name="Iorizzo M."/>
            <person name="Ellison S."/>
            <person name="Senalik D."/>
            <person name="Macko-Podgorni A."/>
            <person name="Grzebelus D."/>
            <person name="Bostan H."/>
            <person name="Rolling W."/>
            <person name="Curaba J."/>
            <person name="Simon P."/>
        </authorList>
    </citation>
    <scope>NUCLEOTIDE SEQUENCE</scope>
    <source>
        <tissue evidence="1">Leaf</tissue>
    </source>
</reference>
<dbReference type="EMBL" id="CP093344">
    <property type="protein sequence ID" value="WOG89345.1"/>
    <property type="molecule type" value="Genomic_DNA"/>
</dbReference>
<dbReference type="Gramene" id="KZN06761">
    <property type="protein sequence ID" value="KZN06761"/>
    <property type="gene ID" value="DCAR_007598"/>
</dbReference>
<sequence length="76" mass="7791">MAIDSGLRSTLLPLFLLAMVLSPALPAEAARLPHRELLGGGALCVACVCCTRPPPGKCCAKCCASPIVDQSRTASP</sequence>
<evidence type="ECO:0000313" key="1">
    <source>
        <dbReference type="EMBL" id="WOG89345.1"/>
    </source>
</evidence>
<dbReference type="Proteomes" id="UP000077755">
    <property type="component" value="Chromosome 2"/>
</dbReference>
<evidence type="ECO:0000313" key="2">
    <source>
        <dbReference type="Proteomes" id="UP000077755"/>
    </source>
</evidence>
<dbReference type="PANTHER" id="PTHR36328">
    <property type="entry name" value="TRANSMEMBRANE PROTEIN"/>
    <property type="match status" value="1"/>
</dbReference>
<gene>
    <name evidence="1" type="ORF">DCAR_0208583</name>
</gene>
<keyword evidence="2" id="KW-1185">Reference proteome</keyword>
<organism evidence="1 2">
    <name type="scientific">Daucus carota subsp. sativus</name>
    <name type="common">Carrot</name>
    <dbReference type="NCBI Taxonomy" id="79200"/>
    <lineage>
        <taxon>Eukaryota</taxon>
        <taxon>Viridiplantae</taxon>
        <taxon>Streptophyta</taxon>
        <taxon>Embryophyta</taxon>
        <taxon>Tracheophyta</taxon>
        <taxon>Spermatophyta</taxon>
        <taxon>Magnoliopsida</taxon>
        <taxon>eudicotyledons</taxon>
        <taxon>Gunneridae</taxon>
        <taxon>Pentapetalae</taxon>
        <taxon>asterids</taxon>
        <taxon>campanulids</taxon>
        <taxon>Apiales</taxon>
        <taxon>Apiaceae</taxon>
        <taxon>Apioideae</taxon>
        <taxon>Scandiceae</taxon>
        <taxon>Daucinae</taxon>
        <taxon>Daucus</taxon>
        <taxon>Daucus sect. Daucus</taxon>
    </lineage>
</organism>
<dbReference type="AlphaFoldDB" id="A0A166EME5"/>
<reference evidence="1" key="1">
    <citation type="journal article" date="2016" name="Nat. Genet.">
        <title>A high-quality carrot genome assembly provides new insights into carotenoid accumulation and asterid genome evolution.</title>
        <authorList>
            <person name="Iorizzo M."/>
            <person name="Ellison S."/>
            <person name="Senalik D."/>
            <person name="Zeng P."/>
            <person name="Satapoomin P."/>
            <person name="Huang J."/>
            <person name="Bowman M."/>
            <person name="Iovene M."/>
            <person name="Sanseverino W."/>
            <person name="Cavagnaro P."/>
            <person name="Yildiz M."/>
            <person name="Macko-Podgorni A."/>
            <person name="Moranska E."/>
            <person name="Grzebelus E."/>
            <person name="Grzebelus D."/>
            <person name="Ashrafi H."/>
            <person name="Zheng Z."/>
            <person name="Cheng S."/>
            <person name="Spooner D."/>
            <person name="Van Deynze A."/>
            <person name="Simon P."/>
        </authorList>
    </citation>
    <scope>NUCLEOTIDE SEQUENCE</scope>
    <source>
        <tissue evidence="1">Leaf</tissue>
    </source>
</reference>
<proteinExistence type="predicted"/>
<dbReference type="PANTHER" id="PTHR36328:SF7">
    <property type="entry name" value="TRANSMEMBRANE PROTEIN"/>
    <property type="match status" value="1"/>
</dbReference>
<dbReference type="OMA" id="QCECCAP"/>
<protein>
    <submittedName>
        <fullName evidence="1">Uncharacterized protein</fullName>
    </submittedName>
</protein>
<accession>A0A166EME5</accession>